<dbReference type="Proteomes" id="UP000019148">
    <property type="component" value="Unassembled WGS sequence"/>
</dbReference>
<comment type="caution">
    <text evidence="2">The sequence shown here is derived from an EMBL/GenBank/DDBJ whole genome shotgun (WGS) entry which is preliminary data.</text>
</comment>
<accession>W6TVX2</accession>
<feature type="region of interest" description="Disordered" evidence="1">
    <location>
        <begin position="1"/>
        <end position="22"/>
    </location>
</feature>
<evidence type="ECO:0000313" key="3">
    <source>
        <dbReference type="Proteomes" id="UP000019148"/>
    </source>
</evidence>
<evidence type="ECO:0000313" key="2">
    <source>
        <dbReference type="EMBL" id="ETZ17196.1"/>
    </source>
</evidence>
<proteinExistence type="predicted"/>
<name>W6TVX2_9SPIR</name>
<protein>
    <submittedName>
        <fullName evidence="2">Uncharacterized protein</fullName>
    </submittedName>
</protein>
<gene>
    <name evidence="2" type="ORF">BDCR2A_01886</name>
</gene>
<dbReference type="EMBL" id="AZIT01000085">
    <property type="protein sequence ID" value="ETZ17196.1"/>
    <property type="molecule type" value="Genomic_DNA"/>
</dbReference>
<evidence type="ECO:0000256" key="1">
    <source>
        <dbReference type="SAM" id="MobiDB-lite"/>
    </source>
</evidence>
<organism evidence="2 3">
    <name type="scientific">Borrelia duttonii CR2A</name>
    <dbReference type="NCBI Taxonomy" id="1432657"/>
    <lineage>
        <taxon>Bacteria</taxon>
        <taxon>Pseudomonadati</taxon>
        <taxon>Spirochaetota</taxon>
        <taxon>Spirochaetia</taxon>
        <taxon>Spirochaetales</taxon>
        <taxon>Borreliaceae</taxon>
        <taxon>Borrelia</taxon>
    </lineage>
</organism>
<reference evidence="2 3" key="1">
    <citation type="submission" date="2013-12" db="EMBL/GenBank/DDBJ databases">
        <title>Comparative genomics of relapsing fever spirochetes.</title>
        <authorList>
            <person name="Schwan T.G."/>
            <person name="Raffel S.J."/>
            <person name="Porcella S.F."/>
        </authorList>
    </citation>
    <scope>NUCLEOTIDE SEQUENCE [LARGE SCALE GENOMIC DNA]</scope>
    <source>
        <strain evidence="2 3">CR2A</strain>
    </source>
</reference>
<sequence>MKINTNDTLVSSEKSGSDSQNK</sequence>
<dbReference type="AlphaFoldDB" id="W6TVX2"/>